<accession>A0A411A2H9</accession>
<dbReference type="KEGG" id="bmp:NG74_00445"/>
<organism evidence="1 2">
    <name type="scientific">Bacillus velezensis</name>
    <dbReference type="NCBI Taxonomy" id="492670"/>
    <lineage>
        <taxon>Bacteria</taxon>
        <taxon>Bacillati</taxon>
        <taxon>Bacillota</taxon>
        <taxon>Bacilli</taxon>
        <taxon>Bacillales</taxon>
        <taxon>Bacillaceae</taxon>
        <taxon>Bacillus</taxon>
        <taxon>Bacillus amyloliquefaciens group</taxon>
    </lineage>
</organism>
<gene>
    <name evidence="1" type="ORF">BACVE_001239</name>
</gene>
<evidence type="ECO:0000313" key="1">
    <source>
        <dbReference type="EMBL" id="QOY26276.1"/>
    </source>
</evidence>
<dbReference type="Proteomes" id="UP000587477">
    <property type="component" value="Chromosome"/>
</dbReference>
<name>A0A411A2H9_BACVE</name>
<protein>
    <submittedName>
        <fullName evidence="1">Uncharacterized protein</fullName>
    </submittedName>
</protein>
<dbReference type="AlphaFoldDB" id="A0A411A2H9"/>
<reference evidence="2" key="1">
    <citation type="submission" date="2020-10" db="EMBL/GenBank/DDBJ databases">
        <title>Complete genome sequence of Bacillus velezensis NST6.</title>
        <authorList>
            <person name="Choi J."/>
        </authorList>
    </citation>
    <scope>NUCLEOTIDE SEQUENCE [LARGE SCALE GENOMIC DNA]</scope>
    <source>
        <strain evidence="2">NST6</strain>
    </source>
</reference>
<sequence length="59" mass="7088">MRIMTYISYFSISLVLQVVWLLLIKDTPNIFLIDMITVSFLFTLFMFILDQISKKKRTH</sequence>
<proteinExistence type="predicted"/>
<evidence type="ECO:0000313" key="2">
    <source>
        <dbReference type="Proteomes" id="UP000587477"/>
    </source>
</evidence>
<dbReference type="EMBL" id="CP063687">
    <property type="protein sequence ID" value="QOY26276.1"/>
    <property type="molecule type" value="Genomic_DNA"/>
</dbReference>